<dbReference type="OrthoDB" id="9813465at2"/>
<accession>A0A1B1Y5I4</accession>
<dbReference type="AlphaFoldDB" id="A0A1B1Y5I4"/>
<dbReference type="Gene3D" id="1.50.10.10">
    <property type="match status" value="1"/>
</dbReference>
<keyword evidence="5" id="KW-1185">Reference proteome</keyword>
<keyword evidence="1" id="KW-0378">Hydrolase</keyword>
<dbReference type="PANTHER" id="PTHR35339">
    <property type="entry name" value="LINALOOL DEHYDRATASE_ISOMERASE DOMAIN-CONTAINING PROTEIN"/>
    <property type="match status" value="1"/>
</dbReference>
<dbReference type="InterPro" id="IPR008928">
    <property type="entry name" value="6-hairpin_glycosidase_sf"/>
</dbReference>
<dbReference type="InterPro" id="IPR049349">
    <property type="entry name" value="DUF2264_N"/>
</dbReference>
<evidence type="ECO:0000256" key="1">
    <source>
        <dbReference type="ARBA" id="ARBA00022801"/>
    </source>
</evidence>
<dbReference type="InterPro" id="IPR010905">
    <property type="entry name" value="Glyco_hydro_88"/>
</dbReference>
<reference evidence="4 5" key="1">
    <citation type="submission" date="2016-02" db="EMBL/GenBank/DDBJ databases">
        <authorList>
            <person name="Wen L."/>
            <person name="He K."/>
            <person name="Yang H."/>
        </authorList>
    </citation>
    <scope>NUCLEOTIDE SEQUENCE [LARGE SCALE GENOMIC DNA]</scope>
    <source>
        <strain evidence="4 5">CZ1127</strain>
    </source>
</reference>
<evidence type="ECO:0000313" key="5">
    <source>
        <dbReference type="Proteomes" id="UP000092967"/>
    </source>
</evidence>
<dbReference type="EMBL" id="CP014224">
    <property type="protein sequence ID" value="ANW96023.1"/>
    <property type="molecule type" value="Genomic_DNA"/>
</dbReference>
<proteinExistence type="predicted"/>
<dbReference type="Pfam" id="PF07470">
    <property type="entry name" value="Glyco_hydro_88"/>
    <property type="match status" value="1"/>
</dbReference>
<organism evidence="4 5">
    <name type="scientific">Wenyingzhuangia fucanilytica</name>
    <dbReference type="NCBI Taxonomy" id="1790137"/>
    <lineage>
        <taxon>Bacteria</taxon>
        <taxon>Pseudomonadati</taxon>
        <taxon>Bacteroidota</taxon>
        <taxon>Flavobacteriia</taxon>
        <taxon>Flavobacteriales</taxon>
        <taxon>Flavobacteriaceae</taxon>
        <taxon>Wenyingzhuangia</taxon>
    </lineage>
</organism>
<dbReference type="InterPro" id="IPR016624">
    <property type="entry name" value="UCP014753"/>
</dbReference>
<evidence type="ECO:0000259" key="3">
    <source>
        <dbReference type="Pfam" id="PF10022"/>
    </source>
</evidence>
<dbReference type="PANTHER" id="PTHR35339:SF4">
    <property type="entry name" value="LINALOOL DEHYDRATASE_ISOMERASE DOMAIN-CONTAINING PROTEIN"/>
    <property type="match status" value="1"/>
</dbReference>
<sequence>MRIFKFYFLLITLGLGGFSIEAQSIDPTSVRDKMQRVANWQIEHFRDTYSGRKKPHHIADWTNGALYVGMVEYAKMAKDDQYWNWLKNIGEQQKWELHWRKYMADDHTIGQMYLELFRKYGDTTMIKSTKDRFDYIMANPSTQPITLDNYKHMERWTWCDALFMAPPIWAKLSNITGDKKYSDWMLKEYDATKEHLFDKEEHLFYRDNSFMSKRDHGKKIFWSRGNGWVFGGLTLLMDEYEPGSKEYEYFKSIYLKMAKKLIAIQTQEGHWAMSLLNQDVYKTPETSGTAFFTFGLAWGVNNGLLDDATYRPHIEKAWNCLISHINKDGMLGYVQPIGAGPDKSFKNETEVYGAGAFLAAGSQVYKMVGGQPIFQISEPDYIKSPKTGMTRKHWKDAALYMLEGAFSYIHSNNDPLKFPKIGNVAYPRWESQVPVEQLEGLCRTLFVASPLLKENPDLNINGIKIAEYYRQNMINLIDSNHPSFIKDKEGKWPGQTLVEFGALSMSMFVIPEVLWDPLSQEQKDILAKKMISYADGPTVPSNWKFFNIFILSFFKDQGYQVNETLLVDYLNKSLEHYRGDGWYNDNPAYDYYSMWAFQMYGPVWSQVFGKKYYPEIADKFKENFLPMAENYPYMFSEDGKMIAWGRSISYRFASVSPFPLLGFYEADIENANWGGYRRTASGVLLQFLQHPKFMKDRIPTLGFYGLFDPATQPYSCRGSVFWMAKSFLSLLSPEDSKFWNEVENNGVWENELKNTTTTNRFYEGSKIMVTNYKNIGASEIRAWCYVPRKDLKQEFRSSENYNKLSYNSAFPWQADNAKGVASMSYVFKTNIKETPYESGHLYRFNKFKNGVYYRKLNSEYIDGVTLQLADIPLDNGILRVDKIQSDKKVAFSLGNYALPDIHGGIKTYVKKRNKKEIHIIDNGVYQLATVPVLGWDSINSIKSTDIHPESKESMVTNVSKTYLPSDKNKVFVTAFLWKKSGEQFTDDELMVVKKVKVKKDNITITHTNNTKTNVSY</sequence>
<feature type="signal peptide" evidence="2">
    <location>
        <begin position="1"/>
        <end position="24"/>
    </location>
</feature>
<dbReference type="InterPro" id="IPR012341">
    <property type="entry name" value="6hp_glycosidase-like_sf"/>
</dbReference>
<name>A0A1B1Y5I4_9FLAO</name>
<feature type="chain" id="PRO_5008532461" description="DUF2264 domain-containing protein" evidence="2">
    <location>
        <begin position="25"/>
        <end position="1016"/>
    </location>
</feature>
<dbReference type="KEGG" id="wfu:AXE80_06890"/>
<dbReference type="RefSeq" id="WP_083194605.1">
    <property type="nucleotide sequence ID" value="NZ_CP014224.1"/>
</dbReference>
<dbReference type="Proteomes" id="UP000092967">
    <property type="component" value="Chromosome"/>
</dbReference>
<evidence type="ECO:0000313" key="4">
    <source>
        <dbReference type="EMBL" id="ANW96023.1"/>
    </source>
</evidence>
<dbReference type="SUPFAM" id="SSF48208">
    <property type="entry name" value="Six-hairpin glycosidases"/>
    <property type="match status" value="1"/>
</dbReference>
<protein>
    <recommendedName>
        <fullName evidence="3">DUF2264 domain-containing protein</fullName>
    </recommendedName>
</protein>
<dbReference type="STRING" id="1790137.AXE80_06890"/>
<feature type="domain" description="DUF2264" evidence="3">
    <location>
        <begin position="390"/>
        <end position="744"/>
    </location>
</feature>
<dbReference type="GO" id="GO:0005975">
    <property type="term" value="P:carbohydrate metabolic process"/>
    <property type="evidence" value="ECO:0007669"/>
    <property type="project" value="InterPro"/>
</dbReference>
<dbReference type="Pfam" id="PF10022">
    <property type="entry name" value="DUF2264"/>
    <property type="match status" value="1"/>
</dbReference>
<gene>
    <name evidence="4" type="ORF">AXE80_06890</name>
</gene>
<dbReference type="GO" id="GO:0016787">
    <property type="term" value="F:hydrolase activity"/>
    <property type="evidence" value="ECO:0007669"/>
    <property type="project" value="UniProtKB-KW"/>
</dbReference>
<keyword evidence="2" id="KW-0732">Signal</keyword>
<evidence type="ECO:0000256" key="2">
    <source>
        <dbReference type="SAM" id="SignalP"/>
    </source>
</evidence>